<gene>
    <name evidence="1" type="ORF">GMARGA_LOCUS5967</name>
</gene>
<organism evidence="1 2">
    <name type="scientific">Gigaspora margarita</name>
    <dbReference type="NCBI Taxonomy" id="4874"/>
    <lineage>
        <taxon>Eukaryota</taxon>
        <taxon>Fungi</taxon>
        <taxon>Fungi incertae sedis</taxon>
        <taxon>Mucoromycota</taxon>
        <taxon>Glomeromycotina</taxon>
        <taxon>Glomeromycetes</taxon>
        <taxon>Diversisporales</taxon>
        <taxon>Gigasporaceae</taxon>
        <taxon>Gigaspora</taxon>
    </lineage>
</organism>
<name>A0ABN7UHA4_GIGMA</name>
<protein>
    <submittedName>
        <fullName evidence="1">39525_t:CDS:1</fullName>
    </submittedName>
</protein>
<comment type="caution">
    <text evidence="1">The sequence shown here is derived from an EMBL/GenBank/DDBJ whole genome shotgun (WGS) entry which is preliminary data.</text>
</comment>
<evidence type="ECO:0000313" key="1">
    <source>
        <dbReference type="EMBL" id="CAG8581471.1"/>
    </source>
</evidence>
<dbReference type="EMBL" id="CAJVQB010002620">
    <property type="protein sequence ID" value="CAG8581471.1"/>
    <property type="molecule type" value="Genomic_DNA"/>
</dbReference>
<dbReference type="Proteomes" id="UP000789901">
    <property type="component" value="Unassembled WGS sequence"/>
</dbReference>
<evidence type="ECO:0000313" key="2">
    <source>
        <dbReference type="Proteomes" id="UP000789901"/>
    </source>
</evidence>
<proteinExistence type="predicted"/>
<keyword evidence="2" id="KW-1185">Reference proteome</keyword>
<accession>A0ABN7UHA4</accession>
<reference evidence="1 2" key="1">
    <citation type="submission" date="2021-06" db="EMBL/GenBank/DDBJ databases">
        <authorList>
            <person name="Kallberg Y."/>
            <person name="Tangrot J."/>
            <person name="Rosling A."/>
        </authorList>
    </citation>
    <scope>NUCLEOTIDE SEQUENCE [LARGE SCALE GENOMIC DNA]</scope>
    <source>
        <strain evidence="1 2">120-4 pot B 10/14</strain>
    </source>
</reference>
<sequence>MKKSKNHNRVLKWDAEIAEFLDIEKPKTVFVIYTTIETFNWIEYQQAVNRREKIKEKDPKPNIKNIKIDKLYQKIVFVSTETKTTKKKKEIEECKPLYTKLVNQIVQEKETNYTCQDYATKKIKEAPKYQKTEKQQRDKDQKELGPSIKEQDLARIILGKSIKEELKQKRTFHARPNNFSTNMKEGKQLSSLKHLKTKKSQFSKKKNQVSLTKTSQFMESKSYNNKENKLEDVIEIITESVLENLRECIFDLIKKDPRLKKMAPNYF</sequence>